<dbReference type="RefSeq" id="WP_069701812.1">
    <property type="nucleotide sequence ID" value="NZ_MJAT01000012.1"/>
</dbReference>
<name>A0A1E5L6P3_9FIRM</name>
<dbReference type="PANTHER" id="PTHR43413:SF7">
    <property type="entry name" value="HTH-TYPE TRANSCRIPTIONAL REGULATOR PTR2"/>
    <property type="match status" value="1"/>
</dbReference>
<keyword evidence="1" id="KW-0805">Transcription regulation</keyword>
<dbReference type="GO" id="GO:0043565">
    <property type="term" value="F:sequence-specific DNA binding"/>
    <property type="evidence" value="ECO:0007669"/>
    <property type="project" value="InterPro"/>
</dbReference>
<organism evidence="5 6">
    <name type="scientific">Desulfuribacillus stibiiarsenatis</name>
    <dbReference type="NCBI Taxonomy" id="1390249"/>
    <lineage>
        <taxon>Bacteria</taxon>
        <taxon>Bacillati</taxon>
        <taxon>Bacillota</taxon>
        <taxon>Desulfuribacillia</taxon>
        <taxon>Desulfuribacillales</taxon>
        <taxon>Desulfuribacillaceae</taxon>
        <taxon>Desulfuribacillus</taxon>
    </lineage>
</organism>
<dbReference type="Pfam" id="PF13412">
    <property type="entry name" value="HTH_24"/>
    <property type="match status" value="1"/>
</dbReference>
<feature type="domain" description="HTH asnC-type" evidence="4">
    <location>
        <begin position="1"/>
        <end position="81"/>
    </location>
</feature>
<keyword evidence="6" id="KW-1185">Reference proteome</keyword>
<dbReference type="PROSITE" id="PS50956">
    <property type="entry name" value="HTH_ASNC_2"/>
    <property type="match status" value="1"/>
</dbReference>
<dbReference type="Pfam" id="PF01037">
    <property type="entry name" value="AsnC_trans_reg"/>
    <property type="match status" value="1"/>
</dbReference>
<dbReference type="PANTHER" id="PTHR43413">
    <property type="entry name" value="TRANSCRIPTIONAL REGULATOR, ASNC FAMILY"/>
    <property type="match status" value="1"/>
</dbReference>
<sequence>MTEIHLQIAQLIRDNSKITHNEIAKMLDLEEQKVTELVREMEENGTIVKYTAMINWEKVSSEQVIAMIDVKVAPKRGQGFDALAERIYRFPEVQSVYLMSGSYDLSVVVEGDNLKQVAEFVRSRLAPLEDVVSTTTHFILKKYKENGVIFDNSKNDERLVVSP</sequence>
<evidence type="ECO:0000256" key="1">
    <source>
        <dbReference type="ARBA" id="ARBA00023015"/>
    </source>
</evidence>
<evidence type="ECO:0000259" key="4">
    <source>
        <dbReference type="PROSITE" id="PS50956"/>
    </source>
</evidence>
<dbReference type="InterPro" id="IPR019888">
    <property type="entry name" value="Tscrpt_reg_AsnC-like"/>
</dbReference>
<comment type="caution">
    <text evidence="5">The sequence shown here is derived from an EMBL/GenBank/DDBJ whole genome shotgun (WGS) entry which is preliminary data.</text>
</comment>
<dbReference type="InterPro" id="IPR011008">
    <property type="entry name" value="Dimeric_a/b-barrel"/>
</dbReference>
<keyword evidence="3" id="KW-0804">Transcription</keyword>
<evidence type="ECO:0000256" key="3">
    <source>
        <dbReference type="ARBA" id="ARBA00023163"/>
    </source>
</evidence>
<protein>
    <submittedName>
        <fullName evidence="5">AsnC family transcriptional regulator</fullName>
    </submittedName>
</protein>
<dbReference type="Gene3D" id="1.10.10.10">
    <property type="entry name" value="Winged helix-like DNA-binding domain superfamily/Winged helix DNA-binding domain"/>
    <property type="match status" value="1"/>
</dbReference>
<proteinExistence type="predicted"/>
<dbReference type="OrthoDB" id="66249at2"/>
<keyword evidence="2" id="KW-0238">DNA-binding</keyword>
<dbReference type="Proteomes" id="UP000095255">
    <property type="component" value="Unassembled WGS sequence"/>
</dbReference>
<evidence type="ECO:0000313" key="5">
    <source>
        <dbReference type="EMBL" id="OEH85728.1"/>
    </source>
</evidence>
<dbReference type="AlphaFoldDB" id="A0A1E5L6P3"/>
<evidence type="ECO:0000256" key="2">
    <source>
        <dbReference type="ARBA" id="ARBA00023125"/>
    </source>
</evidence>
<accession>A0A1E5L6P3</accession>
<dbReference type="SMART" id="SM00344">
    <property type="entry name" value="HTH_ASNC"/>
    <property type="match status" value="1"/>
</dbReference>
<evidence type="ECO:0000313" key="6">
    <source>
        <dbReference type="Proteomes" id="UP000095255"/>
    </source>
</evidence>
<dbReference type="SUPFAM" id="SSF54909">
    <property type="entry name" value="Dimeric alpha+beta barrel"/>
    <property type="match status" value="1"/>
</dbReference>
<dbReference type="InterPro" id="IPR050684">
    <property type="entry name" value="HTH-Siroheme_Decarb"/>
</dbReference>
<dbReference type="InterPro" id="IPR000485">
    <property type="entry name" value="AsnC-type_HTH_dom"/>
</dbReference>
<dbReference type="InterPro" id="IPR036390">
    <property type="entry name" value="WH_DNA-bd_sf"/>
</dbReference>
<dbReference type="Gene3D" id="3.30.70.920">
    <property type="match status" value="1"/>
</dbReference>
<reference evidence="5 6" key="1">
    <citation type="submission" date="2016-09" db="EMBL/GenBank/DDBJ databases">
        <title>Desulfuribacillus arsenicus sp. nov., an obligately anaerobic, dissimilatory arsenic- and antimonate-reducing bacterium isolated from anoxic sediments.</title>
        <authorList>
            <person name="Abin C.A."/>
            <person name="Hollibaugh J.T."/>
        </authorList>
    </citation>
    <scope>NUCLEOTIDE SEQUENCE [LARGE SCALE GENOMIC DNA]</scope>
    <source>
        <strain evidence="5 6">MLFW-2</strain>
    </source>
</reference>
<dbReference type="InterPro" id="IPR036388">
    <property type="entry name" value="WH-like_DNA-bd_sf"/>
</dbReference>
<dbReference type="InterPro" id="IPR019887">
    <property type="entry name" value="Tscrpt_reg_AsnC/Lrp_C"/>
</dbReference>
<gene>
    <name evidence="5" type="ORF">BHU72_02745</name>
</gene>
<dbReference type="STRING" id="1390249.BHU72_02745"/>
<dbReference type="EMBL" id="MJAT01000012">
    <property type="protein sequence ID" value="OEH85728.1"/>
    <property type="molecule type" value="Genomic_DNA"/>
</dbReference>
<dbReference type="SUPFAM" id="SSF46785">
    <property type="entry name" value="Winged helix' DNA-binding domain"/>
    <property type="match status" value="1"/>
</dbReference>